<dbReference type="Proteomes" id="UP000789901">
    <property type="component" value="Unassembled WGS sequence"/>
</dbReference>
<protein>
    <submittedName>
        <fullName evidence="2">21229_t:CDS:1</fullName>
    </submittedName>
</protein>
<feature type="region of interest" description="Disordered" evidence="1">
    <location>
        <begin position="65"/>
        <end position="102"/>
    </location>
</feature>
<proteinExistence type="predicted"/>
<name>A0ABN7WCY1_GIGMA</name>
<organism evidence="2 3">
    <name type="scientific">Gigaspora margarita</name>
    <dbReference type="NCBI Taxonomy" id="4874"/>
    <lineage>
        <taxon>Eukaryota</taxon>
        <taxon>Fungi</taxon>
        <taxon>Fungi incertae sedis</taxon>
        <taxon>Mucoromycota</taxon>
        <taxon>Glomeromycotina</taxon>
        <taxon>Glomeromycetes</taxon>
        <taxon>Diversisporales</taxon>
        <taxon>Gigasporaceae</taxon>
        <taxon>Gigaspora</taxon>
    </lineage>
</organism>
<evidence type="ECO:0000313" key="2">
    <source>
        <dbReference type="EMBL" id="CAG8827696.1"/>
    </source>
</evidence>
<feature type="non-terminal residue" evidence="2">
    <location>
        <position position="1"/>
    </location>
</feature>
<accession>A0ABN7WCY1</accession>
<gene>
    <name evidence="2" type="ORF">GMARGA_LOCUS29483</name>
</gene>
<keyword evidence="3" id="KW-1185">Reference proteome</keyword>
<evidence type="ECO:0000313" key="3">
    <source>
        <dbReference type="Proteomes" id="UP000789901"/>
    </source>
</evidence>
<reference evidence="2 3" key="1">
    <citation type="submission" date="2021-06" db="EMBL/GenBank/DDBJ databases">
        <authorList>
            <person name="Kallberg Y."/>
            <person name="Tangrot J."/>
            <person name="Rosling A."/>
        </authorList>
    </citation>
    <scope>NUCLEOTIDE SEQUENCE [LARGE SCALE GENOMIC DNA]</scope>
    <source>
        <strain evidence="2 3">120-4 pot B 10/14</strain>
    </source>
</reference>
<feature type="compositionally biased region" description="Polar residues" evidence="1">
    <location>
        <begin position="65"/>
        <end position="93"/>
    </location>
</feature>
<dbReference type="EMBL" id="CAJVQB010039778">
    <property type="protein sequence ID" value="CAG8827696.1"/>
    <property type="molecule type" value="Genomic_DNA"/>
</dbReference>
<sequence length="301" mass="34784">ENKVLRAQIEKGEGRKRRPDIMFLGNYLEMTFELLYIECSRLFCSSQKKTDDEIKLWQEDAITSEPNNVSNSDVTGNVSNSDVHQESSSQLEVGSSEDKEIENLKNKERVSSEIKQRNREKKLQHKLAKDQSLNLISDTSISFEQNHISKKCQEIFVTNQTKVHFSQKSLGNESPNHNIYMSEEPDEIEPTKITMQRLVHLFQNTIQARHKEILSWYYYSDNFENKVIKICYEIGVTNKTAKTQLYKEMLSHLPGITLGNLCMKTLKAKKIQMLFGKDGVEIEKIKQVTYSIYAISSLTNS</sequence>
<evidence type="ECO:0000256" key="1">
    <source>
        <dbReference type="SAM" id="MobiDB-lite"/>
    </source>
</evidence>
<comment type="caution">
    <text evidence="2">The sequence shown here is derived from an EMBL/GenBank/DDBJ whole genome shotgun (WGS) entry which is preliminary data.</text>
</comment>